<accession>A0A1G8WZ64</accession>
<dbReference type="SUPFAM" id="SSF81301">
    <property type="entry name" value="Nucleotidyltransferase"/>
    <property type="match status" value="1"/>
</dbReference>
<dbReference type="Proteomes" id="UP000198683">
    <property type="component" value="Unassembled WGS sequence"/>
</dbReference>
<gene>
    <name evidence="1" type="ORF">SAMN05421874_103350</name>
</gene>
<name>A0A1G8WZ64_9ACTN</name>
<dbReference type="InterPro" id="IPR043519">
    <property type="entry name" value="NT_sf"/>
</dbReference>
<evidence type="ECO:0000313" key="2">
    <source>
        <dbReference type="Proteomes" id="UP000198683"/>
    </source>
</evidence>
<evidence type="ECO:0008006" key="3">
    <source>
        <dbReference type="Google" id="ProtNLM"/>
    </source>
</evidence>
<proteinExistence type="predicted"/>
<dbReference type="EMBL" id="FNFB01000003">
    <property type="protein sequence ID" value="SDJ83652.1"/>
    <property type="molecule type" value="Genomic_DNA"/>
</dbReference>
<reference evidence="1 2" key="1">
    <citation type="submission" date="2016-10" db="EMBL/GenBank/DDBJ databases">
        <authorList>
            <person name="de Groot N.N."/>
        </authorList>
    </citation>
    <scope>NUCLEOTIDE SEQUENCE [LARGE SCALE GENOMIC DNA]</scope>
    <source>
        <strain evidence="1 2">CGMCC 4.5681</strain>
    </source>
</reference>
<evidence type="ECO:0000313" key="1">
    <source>
        <dbReference type="EMBL" id="SDJ83652.1"/>
    </source>
</evidence>
<organism evidence="1 2">
    <name type="scientific">Nonomuraea maritima</name>
    <dbReference type="NCBI Taxonomy" id="683260"/>
    <lineage>
        <taxon>Bacteria</taxon>
        <taxon>Bacillati</taxon>
        <taxon>Actinomycetota</taxon>
        <taxon>Actinomycetes</taxon>
        <taxon>Streptosporangiales</taxon>
        <taxon>Streptosporangiaceae</taxon>
        <taxon>Nonomuraea</taxon>
    </lineage>
</organism>
<dbReference type="AlphaFoldDB" id="A0A1G8WZ64"/>
<keyword evidence="2" id="KW-1185">Reference proteome</keyword>
<protein>
    <recommendedName>
        <fullName evidence="3">Nucleotidyl transferase AbiEii toxin, Type IV TA system</fullName>
    </recommendedName>
</protein>
<sequence>MTGSTVLALYGADLTPNDLDVTPHLEPSNLQRLADALHEIEAIPAFLPDWQEDFTIDHCRAWRPVPATAEQLDYLFVTRLGMLDVPPRLCGTYDELMPSARRVDIGDCQVTVCEPDEILRRLEGRTRPKDLDRAAAYQWIRAQPSTHRRPTGVDGLLARLAHRESLS</sequence>